<evidence type="ECO:0000256" key="3">
    <source>
        <dbReference type="ARBA" id="ARBA00022588"/>
    </source>
</evidence>
<organism evidence="12 13">
    <name type="scientific">Brenthis ino</name>
    <name type="common">lesser marbled fritillary</name>
    <dbReference type="NCBI Taxonomy" id="405034"/>
    <lineage>
        <taxon>Eukaryota</taxon>
        <taxon>Metazoa</taxon>
        <taxon>Ecdysozoa</taxon>
        <taxon>Arthropoda</taxon>
        <taxon>Hexapoda</taxon>
        <taxon>Insecta</taxon>
        <taxon>Pterygota</taxon>
        <taxon>Neoptera</taxon>
        <taxon>Endopterygota</taxon>
        <taxon>Lepidoptera</taxon>
        <taxon>Glossata</taxon>
        <taxon>Ditrysia</taxon>
        <taxon>Papilionoidea</taxon>
        <taxon>Nymphalidae</taxon>
        <taxon>Heliconiinae</taxon>
        <taxon>Argynnini</taxon>
        <taxon>Brenthis</taxon>
    </lineage>
</organism>
<evidence type="ECO:0000256" key="8">
    <source>
        <dbReference type="PIRSR" id="PIRSR037945-1"/>
    </source>
</evidence>
<dbReference type="InterPro" id="IPR002502">
    <property type="entry name" value="Amidase_domain"/>
</dbReference>
<dbReference type="OrthoDB" id="10001926at2759"/>
<feature type="domain" description="Peptidoglycan recognition protein family" evidence="11">
    <location>
        <begin position="34"/>
        <end position="176"/>
    </location>
</feature>
<dbReference type="Gene3D" id="3.40.80.10">
    <property type="entry name" value="Peptidoglycan recognition protein-like"/>
    <property type="match status" value="1"/>
</dbReference>
<dbReference type="FunFam" id="3.40.80.10:FF:000001">
    <property type="entry name" value="Peptidoglycan recognition protein 1"/>
    <property type="match status" value="1"/>
</dbReference>
<keyword evidence="4 9" id="KW-0732">Signal</keyword>
<reference evidence="12" key="1">
    <citation type="submission" date="2021-12" db="EMBL/GenBank/DDBJ databases">
        <authorList>
            <person name="Martin H S."/>
        </authorList>
    </citation>
    <scope>NUCLEOTIDE SEQUENCE</scope>
</reference>
<evidence type="ECO:0000256" key="7">
    <source>
        <dbReference type="ARBA" id="ARBA00069708"/>
    </source>
</evidence>
<feature type="domain" description="N-acetylmuramoyl-L-alanine amidase" evidence="10">
    <location>
        <begin position="45"/>
        <end position="182"/>
    </location>
</feature>
<keyword evidence="6" id="KW-1015">Disulfide bond</keyword>
<dbReference type="Pfam" id="PF01510">
    <property type="entry name" value="Amidase_2"/>
    <property type="match status" value="1"/>
</dbReference>
<evidence type="ECO:0000256" key="4">
    <source>
        <dbReference type="ARBA" id="ARBA00022729"/>
    </source>
</evidence>
<dbReference type="PANTHER" id="PTHR11022">
    <property type="entry name" value="PEPTIDOGLYCAN RECOGNITION PROTEIN"/>
    <property type="match status" value="1"/>
</dbReference>
<dbReference type="InterPro" id="IPR017331">
    <property type="entry name" value="Peptidoglycan_recognition"/>
</dbReference>
<comment type="subunit">
    <text evidence="2">Monomer.</text>
</comment>
<evidence type="ECO:0000256" key="6">
    <source>
        <dbReference type="ARBA" id="ARBA00023157"/>
    </source>
</evidence>
<gene>
    <name evidence="12" type="ORF">BINO364_LOCUS859</name>
</gene>
<dbReference type="InterPro" id="IPR015510">
    <property type="entry name" value="PGRP"/>
</dbReference>
<dbReference type="Proteomes" id="UP000838878">
    <property type="component" value="Chromosome 1"/>
</dbReference>
<keyword evidence="3" id="KW-0399">Innate immunity</keyword>
<comment type="similarity">
    <text evidence="1">Belongs to the N-acetylmuramoyl-L-alanine amidase 2 family.</text>
</comment>
<keyword evidence="13" id="KW-1185">Reference proteome</keyword>
<dbReference type="PANTHER" id="PTHR11022:SF77">
    <property type="entry name" value="PEPTIDOGLYCAN-RECOGNITION PROTEIN LB"/>
    <property type="match status" value="1"/>
</dbReference>
<dbReference type="GO" id="GO:0009253">
    <property type="term" value="P:peptidoglycan catabolic process"/>
    <property type="evidence" value="ECO:0007669"/>
    <property type="project" value="InterPro"/>
</dbReference>
<dbReference type="SUPFAM" id="SSF55846">
    <property type="entry name" value="N-acetylmuramoyl-L-alanine amidase-like"/>
    <property type="match status" value="1"/>
</dbReference>
<dbReference type="InterPro" id="IPR006619">
    <property type="entry name" value="PGRP_domain_met/bac"/>
</dbReference>
<feature type="signal peptide" evidence="9">
    <location>
        <begin position="1"/>
        <end position="22"/>
    </location>
</feature>
<dbReference type="CDD" id="cd06583">
    <property type="entry name" value="PGRP"/>
    <property type="match status" value="1"/>
</dbReference>
<evidence type="ECO:0000256" key="2">
    <source>
        <dbReference type="ARBA" id="ARBA00011245"/>
    </source>
</evidence>
<dbReference type="GO" id="GO:0008270">
    <property type="term" value="F:zinc ion binding"/>
    <property type="evidence" value="ECO:0007669"/>
    <property type="project" value="InterPro"/>
</dbReference>
<evidence type="ECO:0000259" key="11">
    <source>
        <dbReference type="SMART" id="SM00701"/>
    </source>
</evidence>
<feature type="disulfide bond" evidence="8">
    <location>
        <begin position="71"/>
        <end position="77"/>
    </location>
</feature>
<proteinExistence type="inferred from homology"/>
<dbReference type="EMBL" id="OV170221">
    <property type="protein sequence ID" value="CAH0713733.1"/>
    <property type="molecule type" value="Genomic_DNA"/>
</dbReference>
<feature type="non-terminal residue" evidence="12">
    <location>
        <position position="204"/>
    </location>
</feature>
<dbReference type="SMART" id="SM00644">
    <property type="entry name" value="Ami_2"/>
    <property type="match status" value="1"/>
</dbReference>
<dbReference type="GO" id="GO:0045087">
    <property type="term" value="P:innate immune response"/>
    <property type="evidence" value="ECO:0007669"/>
    <property type="project" value="UniProtKB-KW"/>
</dbReference>
<evidence type="ECO:0000259" key="10">
    <source>
        <dbReference type="SMART" id="SM00644"/>
    </source>
</evidence>
<evidence type="ECO:0000256" key="9">
    <source>
        <dbReference type="SAM" id="SignalP"/>
    </source>
</evidence>
<feature type="chain" id="PRO_5035465182" description="Peptidoglycan recognition protein" evidence="9">
    <location>
        <begin position="23"/>
        <end position="204"/>
    </location>
</feature>
<dbReference type="PIRSF" id="PIRSF037945">
    <property type="entry name" value="PGRPs"/>
    <property type="match status" value="1"/>
</dbReference>
<dbReference type="AlphaFoldDB" id="A0A8J9U4G3"/>
<dbReference type="SMART" id="SM00701">
    <property type="entry name" value="PGRP"/>
    <property type="match status" value="1"/>
</dbReference>
<keyword evidence="5" id="KW-0391">Immunity</keyword>
<evidence type="ECO:0000313" key="13">
    <source>
        <dbReference type="Proteomes" id="UP000838878"/>
    </source>
</evidence>
<dbReference type="GO" id="GO:0042834">
    <property type="term" value="F:peptidoglycan binding"/>
    <property type="evidence" value="ECO:0007669"/>
    <property type="project" value="InterPro"/>
</dbReference>
<sequence>MITSTMYTCFALAILNFYFVNGHPKSNGAEEKPYTFYTREDWEAVPPKDGERIQTPVPYVIIHHTYLPAACNTTAQCMAAMRSMQNYHNSLEWGDIGYHFCIGSEGGVYEGRGWHTVGIHAGPANRVSIGICLIGDWRVEEPPQKMLEATQALIATGVRNGALSVDYKLKGHNQIMLTDCPGNALFSIISKWDHFSDGKGISKA</sequence>
<evidence type="ECO:0000256" key="1">
    <source>
        <dbReference type="ARBA" id="ARBA00007553"/>
    </source>
</evidence>
<evidence type="ECO:0000256" key="5">
    <source>
        <dbReference type="ARBA" id="ARBA00022859"/>
    </source>
</evidence>
<name>A0A8J9U4G3_9NEOP</name>
<dbReference type="GO" id="GO:0008745">
    <property type="term" value="F:N-acetylmuramoyl-L-alanine amidase activity"/>
    <property type="evidence" value="ECO:0007669"/>
    <property type="project" value="InterPro"/>
</dbReference>
<dbReference type="InterPro" id="IPR036505">
    <property type="entry name" value="Amidase/PGRP_sf"/>
</dbReference>
<protein>
    <recommendedName>
        <fullName evidence="7">Peptidoglycan recognition protein</fullName>
    </recommendedName>
</protein>
<accession>A0A8J9U4G3</accession>
<evidence type="ECO:0000313" key="12">
    <source>
        <dbReference type="EMBL" id="CAH0713733.1"/>
    </source>
</evidence>